<accession>A0A2T4IIF2</accession>
<dbReference type="OrthoDB" id="6104590at2"/>
<name>A0A2T4IIF2_9RHOO</name>
<keyword evidence="3" id="KW-1185">Reference proteome</keyword>
<sequence>MNNKILTLLLLALPATVIAQGRSADYELQRLEDLAPCLQVRTAERCLASLDAYVGSHPEQAYPAGKAVRLHFRHWAALRFFDRALQGEQADQVCADEDFALAMLAALELPADHAEQQMARALLPGRCFTDVLPVIEGALQQSSASSYLVNAACPTLQQHGRVPPACRGGAQDGAAVAAAVVETLPELDPAAQDVVGPVTVLGGPEGAVLQFAALQAEGLYLVKLSGAGGDWEGRVLLHREDSRGLQGSSLWTEHQGQRFVTVVRRDRRGYPSYVVSLPGRNSAVYRYLHDDSKAASARLLLDEWRRQSR</sequence>
<evidence type="ECO:0000313" key="2">
    <source>
        <dbReference type="EMBL" id="PTD97540.1"/>
    </source>
</evidence>
<protein>
    <submittedName>
        <fullName evidence="2">Uncharacterized protein</fullName>
    </submittedName>
</protein>
<dbReference type="Proteomes" id="UP000241193">
    <property type="component" value="Unassembled WGS sequence"/>
</dbReference>
<dbReference type="AlphaFoldDB" id="A0A2T4IIF2"/>
<feature type="chain" id="PRO_5015437912" evidence="1">
    <location>
        <begin position="20"/>
        <end position="309"/>
    </location>
</feature>
<reference evidence="2 3" key="2">
    <citation type="submission" date="2018-04" db="EMBL/GenBank/DDBJ databases">
        <title>Thauera lacus sp. nov., isolated from an saline lake in Inner Mongolia, China.</title>
        <authorList>
            <person name="Liang Q.-Y."/>
        </authorList>
    </citation>
    <scope>NUCLEOTIDE SEQUENCE [LARGE SCALE GENOMIC DNA]</scope>
    <source>
        <strain evidence="2 3">D20</strain>
    </source>
</reference>
<comment type="caution">
    <text evidence="2">The sequence shown here is derived from an EMBL/GenBank/DDBJ whole genome shotgun (WGS) entry which is preliminary data.</text>
</comment>
<evidence type="ECO:0000256" key="1">
    <source>
        <dbReference type="SAM" id="SignalP"/>
    </source>
</evidence>
<proteinExistence type="predicted"/>
<reference evidence="2 3" key="1">
    <citation type="submission" date="2018-03" db="EMBL/GenBank/DDBJ databases">
        <authorList>
            <person name="Keele B.F."/>
        </authorList>
    </citation>
    <scope>NUCLEOTIDE SEQUENCE [LARGE SCALE GENOMIC DNA]</scope>
    <source>
        <strain evidence="2 3">D20</strain>
    </source>
</reference>
<dbReference type="RefSeq" id="WP_107492060.1">
    <property type="nucleotide sequence ID" value="NZ_PZKC01000002.1"/>
</dbReference>
<dbReference type="EMBL" id="PZKC01000002">
    <property type="protein sequence ID" value="PTD97540.1"/>
    <property type="molecule type" value="Genomic_DNA"/>
</dbReference>
<evidence type="ECO:0000313" key="3">
    <source>
        <dbReference type="Proteomes" id="UP000241193"/>
    </source>
</evidence>
<gene>
    <name evidence="2" type="ORF">C8261_02335</name>
</gene>
<organism evidence="2 3">
    <name type="scientific">Pseudothauera lacus</name>
    <dbReference type="NCBI Taxonomy" id="2136175"/>
    <lineage>
        <taxon>Bacteria</taxon>
        <taxon>Pseudomonadati</taxon>
        <taxon>Pseudomonadota</taxon>
        <taxon>Betaproteobacteria</taxon>
        <taxon>Rhodocyclales</taxon>
        <taxon>Zoogloeaceae</taxon>
        <taxon>Pseudothauera</taxon>
    </lineage>
</organism>
<keyword evidence="1" id="KW-0732">Signal</keyword>
<feature type="signal peptide" evidence="1">
    <location>
        <begin position="1"/>
        <end position="19"/>
    </location>
</feature>